<protein>
    <recommendedName>
        <fullName evidence="7">DUF641 domain-containing protein</fullName>
    </recommendedName>
</protein>
<evidence type="ECO:0000259" key="4">
    <source>
        <dbReference type="Pfam" id="PF24994"/>
    </source>
</evidence>
<evidence type="ECO:0000259" key="3">
    <source>
        <dbReference type="Pfam" id="PF04859"/>
    </source>
</evidence>
<feature type="coiled-coil region" evidence="1">
    <location>
        <begin position="146"/>
        <end position="194"/>
    </location>
</feature>
<feature type="domain" description="GIL1/IRKI C-terminal" evidence="4">
    <location>
        <begin position="392"/>
        <end position="443"/>
    </location>
</feature>
<dbReference type="InterPro" id="IPR056813">
    <property type="entry name" value="GIL1_IRKI_C"/>
</dbReference>
<evidence type="ECO:0000256" key="1">
    <source>
        <dbReference type="SAM" id="Coils"/>
    </source>
</evidence>
<feature type="domain" description="DUF641" evidence="3">
    <location>
        <begin position="70"/>
        <end position="194"/>
    </location>
</feature>
<keyword evidence="1" id="KW-0175">Coiled coil</keyword>
<dbReference type="EMBL" id="JBDFQZ010000008">
    <property type="protein sequence ID" value="KAK9696863.1"/>
    <property type="molecule type" value="Genomic_DNA"/>
</dbReference>
<evidence type="ECO:0000313" key="6">
    <source>
        <dbReference type="Proteomes" id="UP001443914"/>
    </source>
</evidence>
<dbReference type="GO" id="GO:0009959">
    <property type="term" value="P:negative gravitropism"/>
    <property type="evidence" value="ECO:0007669"/>
    <property type="project" value="InterPro"/>
</dbReference>
<name>A0AAW1J1F8_SAPOF</name>
<dbReference type="AlphaFoldDB" id="A0AAW1J1F8"/>
<dbReference type="InterPro" id="IPR040225">
    <property type="entry name" value="GIL1-like"/>
</dbReference>
<dbReference type="InterPro" id="IPR006943">
    <property type="entry name" value="DUF641_pln"/>
</dbReference>
<dbReference type="GO" id="GO:0009639">
    <property type="term" value="P:response to red or far red light"/>
    <property type="evidence" value="ECO:0007669"/>
    <property type="project" value="InterPro"/>
</dbReference>
<reference evidence="5" key="1">
    <citation type="submission" date="2024-03" db="EMBL/GenBank/DDBJ databases">
        <title>WGS assembly of Saponaria officinalis var. Norfolk2.</title>
        <authorList>
            <person name="Jenkins J."/>
            <person name="Shu S."/>
            <person name="Grimwood J."/>
            <person name="Barry K."/>
            <person name="Goodstein D."/>
            <person name="Schmutz J."/>
            <person name="Leebens-Mack J."/>
            <person name="Osbourn A."/>
        </authorList>
    </citation>
    <scope>NUCLEOTIDE SEQUENCE [LARGE SCALE GENOMIC DNA]</scope>
    <source>
        <strain evidence="5">JIC</strain>
    </source>
</reference>
<evidence type="ECO:0000256" key="2">
    <source>
        <dbReference type="SAM" id="MobiDB-lite"/>
    </source>
</evidence>
<dbReference type="PANTHER" id="PTHR31161">
    <property type="entry name" value="PROTEIN GRAVITROPIC IN THE LIGHT 1"/>
    <property type="match status" value="1"/>
</dbReference>
<dbReference type="Pfam" id="PF04859">
    <property type="entry name" value="DUF641"/>
    <property type="match status" value="1"/>
</dbReference>
<comment type="caution">
    <text evidence="5">The sequence shown here is derived from an EMBL/GenBank/DDBJ whole genome shotgun (WGS) entry which is preliminary data.</text>
</comment>
<evidence type="ECO:0000313" key="5">
    <source>
        <dbReference type="EMBL" id="KAK9696863.1"/>
    </source>
</evidence>
<gene>
    <name evidence="5" type="ORF">RND81_08G002000</name>
</gene>
<feature type="region of interest" description="Disordered" evidence="2">
    <location>
        <begin position="44"/>
        <end position="69"/>
    </location>
</feature>
<organism evidence="5 6">
    <name type="scientific">Saponaria officinalis</name>
    <name type="common">Common soapwort</name>
    <name type="synonym">Lychnis saponaria</name>
    <dbReference type="NCBI Taxonomy" id="3572"/>
    <lineage>
        <taxon>Eukaryota</taxon>
        <taxon>Viridiplantae</taxon>
        <taxon>Streptophyta</taxon>
        <taxon>Embryophyta</taxon>
        <taxon>Tracheophyta</taxon>
        <taxon>Spermatophyta</taxon>
        <taxon>Magnoliopsida</taxon>
        <taxon>eudicotyledons</taxon>
        <taxon>Gunneridae</taxon>
        <taxon>Pentapetalae</taxon>
        <taxon>Caryophyllales</taxon>
        <taxon>Caryophyllaceae</taxon>
        <taxon>Caryophylleae</taxon>
        <taxon>Saponaria</taxon>
    </lineage>
</organism>
<sequence>MDCIKQASFDSKRSKISNTFSKCINNPQTPSTFPHNINNININIKQENKLSRQKSKKSNNDEENGSSKNKGVKEAIVAKLFASISSIKAAYAELQIAQFPYNDEAIKSADEDLVIELMVLSHLKHKFFCQTLELPPPYVTLLLAEIQEQQSNIKTYEITMKQMEWKLEQKDGFIASLSRKFEGVTERNKSLQKRLNSSGVLLSVRNDITLLELNQCHFIRVLHHGLRSLRHFVKHLVCIMERKNWDIDLAAKAIQSNTKFDKPEHKIFAIESYVAQLMFDGFNHHNFCVPDEGFHKHEEFFQSFIKMQTLTTTQIFTQYPKCPFVRFCKGKYLKVVHPKMECSIYGNLDQRKSISSGAFPETEFFSLFAEMARRVWLLHCLAMSFDPPAAAFQVKRGCRFSEVYMESVTGDDGVVTSNGEFMAAFTVVPGFKIGKTVVQSLVYVSPARK</sequence>
<proteinExistence type="predicted"/>
<keyword evidence="6" id="KW-1185">Reference proteome</keyword>
<dbReference type="Pfam" id="PF24994">
    <property type="entry name" value="GIL1_IRKI_C"/>
    <property type="match status" value="1"/>
</dbReference>
<dbReference type="Proteomes" id="UP001443914">
    <property type="component" value="Unassembled WGS sequence"/>
</dbReference>
<evidence type="ECO:0008006" key="7">
    <source>
        <dbReference type="Google" id="ProtNLM"/>
    </source>
</evidence>
<accession>A0AAW1J1F8</accession>